<dbReference type="EMBL" id="CP102847">
    <property type="protein sequence ID" value="UVF22785.1"/>
    <property type="molecule type" value="Genomic_DNA"/>
</dbReference>
<dbReference type="Proteomes" id="UP001017257">
    <property type="component" value="Plasmid pR24_2"/>
</dbReference>
<dbReference type="PRINTS" id="PR00866">
    <property type="entry name" value="RNADNAPOLMS"/>
</dbReference>
<evidence type="ECO:0000256" key="5">
    <source>
        <dbReference type="ARBA" id="ARBA00022918"/>
    </source>
</evidence>
<evidence type="ECO:0000256" key="2">
    <source>
        <dbReference type="ARBA" id="ARBA00022695"/>
    </source>
</evidence>
<keyword evidence="7" id="KW-1185">Reference proteome</keyword>
<dbReference type="GO" id="GO:0003964">
    <property type="term" value="F:RNA-directed DNA polymerase activity"/>
    <property type="evidence" value="ECO:0007669"/>
    <property type="project" value="UniProtKB-KW"/>
</dbReference>
<protein>
    <submittedName>
        <fullName evidence="6">Reverse transcriptase family protein</fullName>
    </submittedName>
</protein>
<dbReference type="RefSeq" id="WP_173949792.1">
    <property type="nucleotide sequence ID" value="NZ_CP102847.1"/>
</dbReference>
<organism evidence="6 7">
    <name type="scientific">Microvirga terrae</name>
    <dbReference type="NCBI Taxonomy" id="2740529"/>
    <lineage>
        <taxon>Bacteria</taxon>
        <taxon>Pseudomonadati</taxon>
        <taxon>Pseudomonadota</taxon>
        <taxon>Alphaproteobacteria</taxon>
        <taxon>Hyphomicrobiales</taxon>
        <taxon>Methylobacteriaceae</taxon>
        <taxon>Microvirga</taxon>
    </lineage>
</organism>
<keyword evidence="1" id="KW-0808">Transferase</keyword>
<keyword evidence="6" id="KW-0614">Plasmid</keyword>
<evidence type="ECO:0000256" key="1">
    <source>
        <dbReference type="ARBA" id="ARBA00022679"/>
    </source>
</evidence>
<proteinExistence type="predicted"/>
<evidence type="ECO:0000256" key="3">
    <source>
        <dbReference type="ARBA" id="ARBA00022723"/>
    </source>
</evidence>
<keyword evidence="3" id="KW-0479">Metal-binding</keyword>
<evidence type="ECO:0000313" key="7">
    <source>
        <dbReference type="Proteomes" id="UP001017257"/>
    </source>
</evidence>
<evidence type="ECO:0000256" key="4">
    <source>
        <dbReference type="ARBA" id="ARBA00022842"/>
    </source>
</evidence>
<geneLocation type="plasmid" evidence="6 7">
    <name>pR24_2</name>
</geneLocation>
<sequence>MRTNAKLYKLDQSPLYKLRSRAKLARLLGVSVADLRRLTKNADSLYKEFEIRKKNGEMRPVQNPERYLKVVQGRLAKVLARIAPPDYLYCPVKGRCYVSNAGQHRGNRDVRCLDIRRYFPSTPSRRVYWFFRSVMGCEKDIAATLARLATYKGCLPTGSRLSPIMAYYSHIDTWDAIACICKEKGYRLTVYIDDVTISGQSVDPDDIWRIKQVIHRSGLRYHKEKAYTDRPPEITGVIVDGERLIVPNRQIAKLAKTRKSLSSTTDPEELKKLHDKISGLRGQMAQVAIKALELPQLSTT</sequence>
<accession>A0ABY5RZV5</accession>
<evidence type="ECO:0000313" key="6">
    <source>
        <dbReference type="EMBL" id="UVF22785.1"/>
    </source>
</evidence>
<gene>
    <name evidence="6" type="ORF">HPT29_027595</name>
</gene>
<name>A0ABY5RZV5_9HYPH</name>
<keyword evidence="4" id="KW-0460">Magnesium</keyword>
<dbReference type="InterPro" id="IPR000123">
    <property type="entry name" value="Reverse_transcriptase_msDNA"/>
</dbReference>
<reference evidence="6" key="1">
    <citation type="submission" date="2022-08" db="EMBL/GenBank/DDBJ databases">
        <title>Microvirga terrae sp. nov., isolated from soil.</title>
        <authorList>
            <person name="Kim K.H."/>
            <person name="Seo Y.L."/>
            <person name="Kim J.M."/>
            <person name="Lee J.K."/>
            <person name="Han D.M."/>
            <person name="Jeon C.O."/>
        </authorList>
    </citation>
    <scope>NUCLEOTIDE SEQUENCE</scope>
    <source>
        <strain evidence="6">R24</strain>
        <plasmid evidence="6">pR24_2</plasmid>
    </source>
</reference>
<dbReference type="CDD" id="cd03487">
    <property type="entry name" value="RT_Bac_retron_II"/>
    <property type="match status" value="1"/>
</dbReference>
<keyword evidence="5 6" id="KW-0695">RNA-directed DNA polymerase</keyword>
<keyword evidence="2" id="KW-0548">Nucleotidyltransferase</keyword>